<dbReference type="PANTHER" id="PTHR28055">
    <property type="entry name" value="ALTERED INHERITANCE OF MITOCHONDRIA PROTEIN 41, MITOCHONDRIAL"/>
    <property type="match status" value="1"/>
</dbReference>
<dbReference type="InterPro" id="IPR019004">
    <property type="entry name" value="YqeY/Aim41"/>
</dbReference>
<dbReference type="InterPro" id="IPR023168">
    <property type="entry name" value="GatB_Yqey_C_2"/>
</dbReference>
<dbReference type="GO" id="GO:0016884">
    <property type="term" value="F:carbon-nitrogen ligase activity, with glutamine as amido-N-donor"/>
    <property type="evidence" value="ECO:0007669"/>
    <property type="project" value="InterPro"/>
</dbReference>
<dbReference type="AlphaFoldDB" id="B5Y7X1"/>
<name>B5Y7X1_COPPD</name>
<accession>B5Y7X1</accession>
<dbReference type="RefSeq" id="WP_012543722.1">
    <property type="nucleotide sequence ID" value="NC_011295.1"/>
</dbReference>
<proteinExistence type="predicted"/>
<dbReference type="InterPro" id="IPR003789">
    <property type="entry name" value="Asn/Gln_tRNA_amidoTrase-B-like"/>
</dbReference>
<reference evidence="2" key="1">
    <citation type="submission" date="2008-08" db="EMBL/GenBank/DDBJ databases">
        <title>The complete genome sequence of Coprothermobacter proteolyticus strain ATCC 5245 / DSM 5265 / BT.</title>
        <authorList>
            <person name="Dodson R.J."/>
            <person name="Durkin A.S."/>
            <person name="Wu M."/>
            <person name="Eisen J."/>
            <person name="Sutton G."/>
        </authorList>
    </citation>
    <scope>NUCLEOTIDE SEQUENCE [LARGE SCALE GENOMIC DNA]</scope>
    <source>
        <strain evidence="2">ATCC 35245 / DSM 5265 / OCM 4 / BT</strain>
    </source>
</reference>
<dbReference type="Gene3D" id="1.10.1510.10">
    <property type="entry name" value="Uncharacterised protein YqeY/AIM41 PF09424, N-terminal domain"/>
    <property type="match status" value="1"/>
</dbReference>
<organism evidence="1 2">
    <name type="scientific">Coprothermobacter proteolyticus (strain ATCC 35245 / DSM 5265 / OCM 4 / BT)</name>
    <dbReference type="NCBI Taxonomy" id="309798"/>
    <lineage>
        <taxon>Bacteria</taxon>
        <taxon>Pseudomonadati</taxon>
        <taxon>Coprothermobacterota</taxon>
        <taxon>Coprothermobacteria</taxon>
        <taxon>Coprothermobacterales</taxon>
        <taxon>Coprothermobacteraceae</taxon>
        <taxon>Coprothermobacter</taxon>
    </lineage>
</organism>
<dbReference type="Proteomes" id="UP000001732">
    <property type="component" value="Chromosome"/>
</dbReference>
<dbReference type="eggNOG" id="COG1610">
    <property type="taxonomic scope" value="Bacteria"/>
</dbReference>
<dbReference type="KEGG" id="cpo:COPRO5265_0510"/>
<dbReference type="EMBL" id="CP001145">
    <property type="protein sequence ID" value="ACI17070.1"/>
    <property type="molecule type" value="Genomic_DNA"/>
</dbReference>
<evidence type="ECO:0000313" key="2">
    <source>
        <dbReference type="Proteomes" id="UP000001732"/>
    </source>
</evidence>
<dbReference type="OrthoDB" id="9794041at2"/>
<sequence length="153" mass="17300">MSLKEKLQEDLKNAMKAKDSVKLEVVRSVVTGTKNLEVQKMGEADDNDVLQVIKQEVKKRREAIEMYQKAGRTDLLEQEKAELSVLESYLPPLMSEEEIRQVVRNHIEKLQPKSMKERGKIMGSLMQELKGKADGNTVGSILDEELEKLFGGG</sequence>
<dbReference type="PANTHER" id="PTHR28055:SF1">
    <property type="entry name" value="ALTERED INHERITANCE OF MITOCHONDRIA PROTEIN 41, MITOCHONDRIAL"/>
    <property type="match status" value="1"/>
</dbReference>
<dbReference type="Gene3D" id="1.10.10.410">
    <property type="match status" value="1"/>
</dbReference>
<reference evidence="1 2" key="2">
    <citation type="journal article" date="2014" name="Genome Announc.">
        <title>Complete Genome Sequence of Coprothermobacter proteolyticus DSM 5265.</title>
        <authorList>
            <person name="Alexiev A."/>
            <person name="Coil D.A."/>
            <person name="Badger J.H."/>
            <person name="Enticknap J."/>
            <person name="Ward N."/>
            <person name="Robb F.T."/>
            <person name="Eisen J.A."/>
        </authorList>
    </citation>
    <scope>NUCLEOTIDE SEQUENCE [LARGE SCALE GENOMIC DNA]</scope>
    <source>
        <strain evidence="2">ATCC 35245 / DSM 5265 / OCM 4 / BT</strain>
    </source>
</reference>
<dbReference type="InterPro" id="IPR042184">
    <property type="entry name" value="YqeY/Aim41_N"/>
</dbReference>
<keyword evidence="2" id="KW-1185">Reference proteome</keyword>
<evidence type="ECO:0000313" key="1">
    <source>
        <dbReference type="EMBL" id="ACI17070.1"/>
    </source>
</evidence>
<dbReference type="HOGENOM" id="CLU_079430_2_1_9"/>
<dbReference type="Pfam" id="PF09424">
    <property type="entry name" value="YqeY"/>
    <property type="match status" value="1"/>
</dbReference>
<dbReference type="SUPFAM" id="SSF89095">
    <property type="entry name" value="GatB/YqeY motif"/>
    <property type="match status" value="1"/>
</dbReference>
<gene>
    <name evidence="1" type="ordered locus">COPRO5265_0510</name>
</gene>
<protein>
    <submittedName>
        <fullName evidence="1">YqeY family protein</fullName>
    </submittedName>
</protein>
<dbReference type="STRING" id="309798.COPRO5265_0510"/>